<gene>
    <name evidence="3" type="ordered locus">Krad_3015</name>
</gene>
<dbReference type="RefSeq" id="WP_012087274.1">
    <property type="nucleotide sequence ID" value="NC_009664.2"/>
</dbReference>
<evidence type="ECO:0000256" key="1">
    <source>
        <dbReference type="SAM" id="SignalP"/>
    </source>
</evidence>
<keyword evidence="4" id="KW-1185">Reference proteome</keyword>
<organism evidence="3 4">
    <name type="scientific">Kineococcus radiotolerans (strain ATCC BAA-149 / DSM 14245 / SRS30216)</name>
    <dbReference type="NCBI Taxonomy" id="266940"/>
    <lineage>
        <taxon>Bacteria</taxon>
        <taxon>Bacillati</taxon>
        <taxon>Actinomycetota</taxon>
        <taxon>Actinomycetes</taxon>
        <taxon>Kineosporiales</taxon>
        <taxon>Kineosporiaceae</taxon>
        <taxon>Kineococcus</taxon>
    </lineage>
</organism>
<dbReference type="InterPro" id="IPR008979">
    <property type="entry name" value="Galactose-bd-like_sf"/>
</dbReference>
<dbReference type="InterPro" id="IPR051922">
    <property type="entry name" value="Bact_Sporulation_Assoc"/>
</dbReference>
<sequence length="475" mass="49742">MFSTDNTRRGRRSVVALVLAGAAVLTAGGSAAAGTPVTAHRTYGADRYATAAYLENYASRDTAYIVTGEKFADGVTAGALAGQPGSNLFLTSRGQLPDAVRKVIGYYRNVVVVGGADVVSADVVTWLQQNTRARITRVEGRDRYETATRLSATAFSPGVSNVLVATGLDYADALSASAVAATTGVPVLTVPGTSIPESTRLELLRLAPQRITVLGGEASVSRDVAVDLQQFTGGPVERIYGDDRYQTAVAVSKRFFGPGVPFVQLASGTSWPDAIAAGAKAGRNASPLLLTPRSCVPQFVNLEIERLRTRDLQAVGGDASYSQAAAKRTSCEAGPKTYLDELAAPTGNARFLGGNVTMAGVFYPRTVAFSTYAPTNSSQELPNGEYRTWSLGAKRSRFTTVVGIADGTTSGLRSRVQVYGDERPLGTYEVSVGNPAVIDLDVRGVDNLKVVTTSSARSASDEDGATVFLGDAAVN</sequence>
<evidence type="ECO:0000313" key="3">
    <source>
        <dbReference type="EMBL" id="ABS04479.1"/>
    </source>
</evidence>
<dbReference type="Gene3D" id="2.60.120.1060">
    <property type="entry name" value="NPCBM/NEW2 domain"/>
    <property type="match status" value="1"/>
</dbReference>
<dbReference type="eggNOG" id="COG2247">
    <property type="taxonomic scope" value="Bacteria"/>
</dbReference>
<dbReference type="Proteomes" id="UP000001116">
    <property type="component" value="Chromosome"/>
</dbReference>
<evidence type="ECO:0000313" key="4">
    <source>
        <dbReference type="Proteomes" id="UP000001116"/>
    </source>
</evidence>
<dbReference type="EMBL" id="CP000750">
    <property type="protein sequence ID" value="ABS04479.1"/>
    <property type="molecule type" value="Genomic_DNA"/>
</dbReference>
<dbReference type="Gene3D" id="3.40.50.12090">
    <property type="match status" value="2"/>
</dbReference>
<dbReference type="HOGENOM" id="CLU_574629_0_0_11"/>
<dbReference type="InterPro" id="IPR007253">
    <property type="entry name" value="Cell_wall-bd_2"/>
</dbReference>
<feature type="signal peptide" evidence="1">
    <location>
        <begin position="1"/>
        <end position="32"/>
    </location>
</feature>
<dbReference type="InterPro" id="IPR038637">
    <property type="entry name" value="NPCBM_sf"/>
</dbReference>
<keyword evidence="1" id="KW-0732">Signal</keyword>
<name>A6WCE0_KINRD</name>
<dbReference type="PANTHER" id="PTHR30032:SF8">
    <property type="entry name" value="GERMINATION-SPECIFIC N-ACETYLMURAMOYL-L-ALANINE AMIDASE"/>
    <property type="match status" value="1"/>
</dbReference>
<reference evidence="4" key="1">
    <citation type="journal article" date="2008" name="PLoS ONE">
        <title>Survival in nuclear waste, extreme resistance, and potential applications gleaned from the genome sequence of Kineococcus radiotolerans SRS30216.</title>
        <authorList>
            <person name="Bagwell C.E."/>
            <person name="Bhat S."/>
            <person name="Hawkins G.M."/>
            <person name="Smith B.W."/>
            <person name="Biswas T."/>
            <person name="Hoover T.R."/>
            <person name="Saunders E."/>
            <person name="Han C.S."/>
            <person name="Tsodikov O.V."/>
            <person name="Shimkets L.J."/>
        </authorList>
    </citation>
    <scope>NUCLEOTIDE SEQUENCE [LARGE SCALE GENOMIC DNA]</scope>
    <source>
        <strain evidence="4">ATCC BAA-149 / DSM 14245 / SRS30216</strain>
    </source>
</reference>
<dbReference type="STRING" id="266940.Krad_3015"/>
<dbReference type="SUPFAM" id="SSF49785">
    <property type="entry name" value="Galactose-binding domain-like"/>
    <property type="match status" value="1"/>
</dbReference>
<feature type="chain" id="PRO_5002704743" evidence="1">
    <location>
        <begin position="33"/>
        <end position="475"/>
    </location>
</feature>
<proteinExistence type="predicted"/>
<dbReference type="PANTHER" id="PTHR30032">
    <property type="entry name" value="N-ACETYLMURAMOYL-L-ALANINE AMIDASE-RELATED"/>
    <property type="match status" value="1"/>
</dbReference>
<dbReference type="AlphaFoldDB" id="A6WCE0"/>
<dbReference type="InterPro" id="IPR006311">
    <property type="entry name" value="TAT_signal"/>
</dbReference>
<dbReference type="InterPro" id="IPR013222">
    <property type="entry name" value="Glyco_hyd_98_carb-bd"/>
</dbReference>
<dbReference type="PROSITE" id="PS51318">
    <property type="entry name" value="TAT"/>
    <property type="match status" value="1"/>
</dbReference>
<evidence type="ECO:0000259" key="2">
    <source>
        <dbReference type="Pfam" id="PF08305"/>
    </source>
</evidence>
<accession>A6WCE0</accession>
<protein>
    <submittedName>
        <fullName evidence="3">Cell wall binding repeat 2-containing protein</fullName>
    </submittedName>
</protein>
<dbReference type="Pfam" id="PF08305">
    <property type="entry name" value="NPCBM"/>
    <property type="match status" value="1"/>
</dbReference>
<dbReference type="Pfam" id="PF04122">
    <property type="entry name" value="CW_binding_2"/>
    <property type="match status" value="3"/>
</dbReference>
<dbReference type="KEGG" id="kra:Krad_3015"/>
<feature type="domain" description="Glycosyl hydrolase family 98 putative carbohydrate-binding module" evidence="2">
    <location>
        <begin position="388"/>
        <end position="458"/>
    </location>
</feature>